<keyword evidence="4" id="KW-1185">Reference proteome</keyword>
<dbReference type="InterPro" id="IPR036770">
    <property type="entry name" value="Ankyrin_rpt-contain_sf"/>
</dbReference>
<dbReference type="RefSeq" id="XP_022297290.1">
    <property type="nucleotide sequence ID" value="XM_022441582.1"/>
</dbReference>
<evidence type="ECO:0000313" key="4">
    <source>
        <dbReference type="Proteomes" id="UP000694844"/>
    </source>
</evidence>
<feature type="repeat" description="ANK" evidence="1">
    <location>
        <begin position="344"/>
        <end position="376"/>
    </location>
</feature>
<name>A0A8B8B1K3_CRAVI</name>
<organism evidence="4 5">
    <name type="scientific">Crassostrea virginica</name>
    <name type="common">Eastern oyster</name>
    <dbReference type="NCBI Taxonomy" id="6565"/>
    <lineage>
        <taxon>Eukaryota</taxon>
        <taxon>Metazoa</taxon>
        <taxon>Spiralia</taxon>
        <taxon>Lophotrochozoa</taxon>
        <taxon>Mollusca</taxon>
        <taxon>Bivalvia</taxon>
        <taxon>Autobranchia</taxon>
        <taxon>Pteriomorphia</taxon>
        <taxon>Ostreida</taxon>
        <taxon>Ostreoidea</taxon>
        <taxon>Ostreidae</taxon>
        <taxon>Crassostrea</taxon>
    </lineage>
</organism>
<dbReference type="OrthoDB" id="6080199at2759"/>
<keyword evidence="3" id="KW-0732">Signal</keyword>
<feature type="repeat" description="ANK" evidence="1">
    <location>
        <begin position="414"/>
        <end position="440"/>
    </location>
</feature>
<evidence type="ECO:0000256" key="2">
    <source>
        <dbReference type="SAM" id="Phobius"/>
    </source>
</evidence>
<dbReference type="PROSITE" id="PS50297">
    <property type="entry name" value="ANK_REP_REGION"/>
    <property type="match status" value="2"/>
</dbReference>
<evidence type="ECO:0000256" key="3">
    <source>
        <dbReference type="SAM" id="SignalP"/>
    </source>
</evidence>
<keyword evidence="2" id="KW-0812">Transmembrane</keyword>
<sequence length="657" mass="74860">MKKIDFFLFLHVIYMFGHLLMAAEYEFPVFPVDKCPLSKEDWDMRSIQLKCNKTHGYHCVPNRHLTSLIEFCSSQGPKVPIEAGNCVHLAGRGRLNQIPCQTVFSSGCPDTFFFSQDIYKFPKCLEINTKLRCFVGNADCMLDRCLKKLADKQNTTIASREKICSEDASKKSNESKSGVNIFCKEDNMPSDNVPAIVGSLVTVIFLLILLGLAMVLFFRLRNKRMTKTQKGKISESIDVLKLDEGISLLEKDEKDKTNHQKKIKRIPGLHNRGFDDLHLAAKDGNLEKFIEIWETLSQRNKDNLDSRTGDGRNCLHIAAFFGHFDICSHILRNNKNLFSKKDNNKMNPAHWAALGGKINILKLMMSFGCDLAEKTEKYEENIVLFACIGDWIDVCKFAANHATYKSLLHAKNREGWNPIQYAAKRGYFEIFKFLYTNGVDCYSESFKTGKTCLHTACENGQVDICKFILNKNPDLKDKEDYNHQHAGHFAAKSGSTEILFALNEKADLPFFKKVATDNINILHIACKYGNLNFCKQLENWGILNDLCQDITEKGWNAALFITERCVDEEKRIQILELLTKNGLDVYHVSRAGKTILYNACVNQSKELVKYLLKHFPALVGIERALDPTLASKSEMINAIFDDFKRKMSKRDKVHATD</sequence>
<evidence type="ECO:0000256" key="1">
    <source>
        <dbReference type="PROSITE-ProRule" id="PRU00023"/>
    </source>
</evidence>
<accession>A0A8B8B1K3</accession>
<keyword evidence="2" id="KW-1133">Transmembrane helix</keyword>
<dbReference type="KEGG" id="cvn:111106771"/>
<gene>
    <name evidence="5" type="primary">LOC111106771</name>
</gene>
<proteinExistence type="predicted"/>
<evidence type="ECO:0000313" key="5">
    <source>
        <dbReference type="RefSeq" id="XP_022297290.1"/>
    </source>
</evidence>
<dbReference type="SUPFAM" id="SSF48403">
    <property type="entry name" value="Ankyrin repeat"/>
    <property type="match status" value="2"/>
</dbReference>
<dbReference type="Gene3D" id="1.25.40.20">
    <property type="entry name" value="Ankyrin repeat-containing domain"/>
    <property type="match status" value="3"/>
</dbReference>
<dbReference type="PANTHER" id="PTHR24121:SF23">
    <property type="entry name" value="NO MECHANORECEPTOR POTENTIAL C, ISOFORM H"/>
    <property type="match status" value="1"/>
</dbReference>
<keyword evidence="1" id="KW-0040">ANK repeat</keyword>
<reference evidence="5" key="1">
    <citation type="submission" date="2025-08" db="UniProtKB">
        <authorList>
            <consortium name="RefSeq"/>
        </authorList>
    </citation>
    <scope>IDENTIFICATION</scope>
    <source>
        <tissue evidence="5">Whole sample</tissue>
    </source>
</reference>
<protein>
    <submittedName>
        <fullName evidence="5">Ankyrin-2-like isoform X1</fullName>
    </submittedName>
</protein>
<keyword evidence="2" id="KW-0472">Membrane</keyword>
<feature type="signal peptide" evidence="3">
    <location>
        <begin position="1"/>
        <end position="22"/>
    </location>
</feature>
<feature type="transmembrane region" description="Helical" evidence="2">
    <location>
        <begin position="193"/>
        <end position="218"/>
    </location>
</feature>
<dbReference type="SMART" id="SM00248">
    <property type="entry name" value="ANK"/>
    <property type="match status" value="8"/>
</dbReference>
<dbReference type="AlphaFoldDB" id="A0A8B8B1K3"/>
<feature type="chain" id="PRO_5034451364" evidence="3">
    <location>
        <begin position="23"/>
        <end position="657"/>
    </location>
</feature>
<feature type="repeat" description="ANK" evidence="1">
    <location>
        <begin position="448"/>
        <end position="480"/>
    </location>
</feature>
<dbReference type="GeneID" id="111106771"/>
<dbReference type="Proteomes" id="UP000694844">
    <property type="component" value="Chromosome 8"/>
</dbReference>
<dbReference type="PANTHER" id="PTHR24121">
    <property type="entry name" value="NO MECHANORECEPTOR POTENTIAL C, ISOFORM D-RELATED"/>
    <property type="match status" value="1"/>
</dbReference>
<dbReference type="InterPro" id="IPR002110">
    <property type="entry name" value="Ankyrin_rpt"/>
</dbReference>
<dbReference type="Pfam" id="PF12796">
    <property type="entry name" value="Ank_2"/>
    <property type="match status" value="3"/>
</dbReference>
<dbReference type="PROSITE" id="PS50088">
    <property type="entry name" value="ANK_REPEAT"/>
    <property type="match status" value="3"/>
</dbReference>